<dbReference type="KEGG" id="ebla:JGUZn3_19790"/>
<dbReference type="Pfam" id="PF18946">
    <property type="entry name" value="Apex"/>
    <property type="match status" value="1"/>
</dbReference>
<feature type="domain" description="Phage protein Gp138 N-terminal" evidence="1">
    <location>
        <begin position="30"/>
        <end position="131"/>
    </location>
</feature>
<keyword evidence="3" id="KW-1185">Reference proteome</keyword>
<dbReference type="EMBL" id="CP060244">
    <property type="protein sequence ID" value="QNT79184.1"/>
    <property type="molecule type" value="Genomic_DNA"/>
</dbReference>
<name>A0A7H1NTS4_9PROT</name>
<dbReference type="Pfam" id="PF18352">
    <property type="entry name" value="Gp138_N"/>
    <property type="match status" value="1"/>
</dbReference>
<dbReference type="InterPro" id="IPR044033">
    <property type="entry name" value="GpV-like_apex"/>
</dbReference>
<dbReference type="InterPro" id="IPR041599">
    <property type="entry name" value="Gp138_N"/>
</dbReference>
<accession>A0A7H1NTS4</accession>
<sequence>MPDPRELFHNPEEAIHSWLDGLKSGLWTAVPAIVTHYDAQKNTVAVSPGVSGYTVDELGNRTHQALPDLPECPVVFPRDGGFVITFPIQKGDECLVVFSTRSIDEFWQTGKAQAHHDHRTHDLSDGMAIFGLASLAHPVKGVSGSGMQLKAEDGSAIITLEKGKVSIKAAHVKIEGETHIRGDITVEGKVTASGDVKAGSISLQNHVHGGVETGSGTTAQPE</sequence>
<proteinExistence type="predicted"/>
<evidence type="ECO:0000313" key="2">
    <source>
        <dbReference type="EMBL" id="QNT79184.1"/>
    </source>
</evidence>
<organism evidence="2 3">
    <name type="scientific">Entomobacter blattae</name>
    <dbReference type="NCBI Taxonomy" id="2762277"/>
    <lineage>
        <taxon>Bacteria</taxon>
        <taxon>Pseudomonadati</taxon>
        <taxon>Pseudomonadota</taxon>
        <taxon>Alphaproteobacteria</taxon>
        <taxon>Acetobacterales</taxon>
        <taxon>Acetobacteraceae</taxon>
        <taxon>Entomobacter</taxon>
    </lineage>
</organism>
<reference evidence="2 3" key="1">
    <citation type="submission" date="2020-08" db="EMBL/GenBank/DDBJ databases">
        <title>Complete genome sequence of Entomobacter blattae G55GP.</title>
        <authorList>
            <person name="Poehlein A."/>
            <person name="Guzman J."/>
            <person name="Daniel R."/>
            <person name="Vilcinskas A."/>
        </authorList>
    </citation>
    <scope>NUCLEOTIDE SEQUENCE [LARGE SCALE GENOMIC DNA]</scope>
    <source>
        <strain evidence="2 3">G55GP</strain>
    </source>
</reference>
<protein>
    <recommendedName>
        <fullName evidence="1">Phage protein Gp138 N-terminal domain-containing protein</fullName>
    </recommendedName>
</protein>
<dbReference type="Proteomes" id="UP000516349">
    <property type="component" value="Chromosome"/>
</dbReference>
<dbReference type="RefSeq" id="WP_203413366.1">
    <property type="nucleotide sequence ID" value="NZ_CP060244.1"/>
</dbReference>
<dbReference type="Gene3D" id="2.40.50.230">
    <property type="entry name" value="Gp5 N-terminal domain"/>
    <property type="match status" value="1"/>
</dbReference>
<dbReference type="InterPro" id="IPR037026">
    <property type="entry name" value="Vgr_OB-fold_dom_sf"/>
</dbReference>
<dbReference type="AlphaFoldDB" id="A0A7H1NTS4"/>
<evidence type="ECO:0000313" key="3">
    <source>
        <dbReference type="Proteomes" id="UP000516349"/>
    </source>
</evidence>
<gene>
    <name evidence="2" type="ORF">JGUZn3_19790</name>
</gene>
<evidence type="ECO:0000259" key="1">
    <source>
        <dbReference type="Pfam" id="PF18352"/>
    </source>
</evidence>